<dbReference type="Proteomes" id="UP001276150">
    <property type="component" value="Unassembled WGS sequence"/>
</dbReference>
<dbReference type="PANTHER" id="PTHR14289:SF16">
    <property type="entry name" value="POLYMERASE DELTA-INTERACTING PROTEIN 2"/>
    <property type="match status" value="1"/>
</dbReference>
<dbReference type="Pfam" id="PF04379">
    <property type="entry name" value="DUF525"/>
    <property type="match status" value="1"/>
</dbReference>
<proteinExistence type="predicted"/>
<dbReference type="RefSeq" id="WP_317640377.1">
    <property type="nucleotide sequence ID" value="NZ_JAPMIV010000018.1"/>
</dbReference>
<dbReference type="SUPFAM" id="SSF110069">
    <property type="entry name" value="ApaG-like"/>
    <property type="match status" value="1"/>
</dbReference>
<organism evidence="2 3">
    <name type="scientific">Deinococcus arenicola</name>
    <dbReference type="NCBI Taxonomy" id="2994950"/>
    <lineage>
        <taxon>Bacteria</taxon>
        <taxon>Thermotogati</taxon>
        <taxon>Deinococcota</taxon>
        <taxon>Deinococci</taxon>
        <taxon>Deinococcales</taxon>
        <taxon>Deinococcaceae</taxon>
        <taxon>Deinococcus</taxon>
    </lineage>
</organism>
<sequence>MSRPSLSDQPSPDAAPDIRVNVQVTYLAAQSTPERRVFSYEIHIENRSDQTWKLLARHWDIIDALGHTISVDGDGVVGEQPVMPPGGAFVYDSFVTVEATPGRMGGFYTMQDAWGTRAQVPIPGFMLEIPGERVLN</sequence>
<dbReference type="PANTHER" id="PTHR14289">
    <property type="entry name" value="F-BOX ONLY PROTEIN 3"/>
    <property type="match status" value="1"/>
</dbReference>
<accession>A0ABU4DRI2</accession>
<keyword evidence="3" id="KW-1185">Reference proteome</keyword>
<name>A0ABU4DRI2_9DEIO</name>
<dbReference type="NCBIfam" id="NF003967">
    <property type="entry name" value="PRK05461.1"/>
    <property type="match status" value="1"/>
</dbReference>
<feature type="domain" description="ApaG" evidence="1">
    <location>
        <begin position="12"/>
        <end position="134"/>
    </location>
</feature>
<reference evidence="2 3" key="1">
    <citation type="submission" date="2022-11" db="EMBL/GenBank/DDBJ databases">
        <title>Deinococcus ZS9-10, Low Temperature and Draught-tolerating, UV-resistant Bacteria from Continental Antarctica.</title>
        <authorList>
            <person name="Cheng L."/>
        </authorList>
    </citation>
    <scope>NUCLEOTIDE SEQUENCE [LARGE SCALE GENOMIC DNA]</scope>
    <source>
        <strain evidence="2 3">ZS9-10</strain>
    </source>
</reference>
<evidence type="ECO:0000313" key="3">
    <source>
        <dbReference type="Proteomes" id="UP001276150"/>
    </source>
</evidence>
<dbReference type="EMBL" id="JAPMIV010000018">
    <property type="protein sequence ID" value="MDV6375046.1"/>
    <property type="molecule type" value="Genomic_DNA"/>
</dbReference>
<dbReference type="InterPro" id="IPR036767">
    <property type="entry name" value="ApaG_sf"/>
</dbReference>
<dbReference type="PROSITE" id="PS51087">
    <property type="entry name" value="APAG"/>
    <property type="match status" value="1"/>
</dbReference>
<dbReference type="InterPro" id="IPR007474">
    <property type="entry name" value="ApaG_domain"/>
</dbReference>
<protein>
    <submittedName>
        <fullName evidence="2">Co2+/Mg2+ efflux protein ApaG</fullName>
    </submittedName>
</protein>
<gene>
    <name evidence="2" type="primary">apaG</name>
    <name evidence="2" type="ORF">ORD21_10655</name>
</gene>
<dbReference type="Gene3D" id="2.60.40.1470">
    <property type="entry name" value="ApaG domain"/>
    <property type="match status" value="1"/>
</dbReference>
<evidence type="ECO:0000313" key="2">
    <source>
        <dbReference type="EMBL" id="MDV6375046.1"/>
    </source>
</evidence>
<comment type="caution">
    <text evidence="2">The sequence shown here is derived from an EMBL/GenBank/DDBJ whole genome shotgun (WGS) entry which is preliminary data.</text>
</comment>
<evidence type="ECO:0000259" key="1">
    <source>
        <dbReference type="PROSITE" id="PS51087"/>
    </source>
</evidence>